<protein>
    <recommendedName>
        <fullName evidence="3">ABM domain-containing protein</fullName>
    </recommendedName>
</protein>
<gene>
    <name evidence="1" type="ORF">FSW04_13985</name>
</gene>
<evidence type="ECO:0008006" key="3">
    <source>
        <dbReference type="Google" id="ProtNLM"/>
    </source>
</evidence>
<dbReference type="RefSeq" id="WP_146920259.1">
    <property type="nucleotide sequence ID" value="NZ_CP042430.1"/>
</dbReference>
<reference evidence="1 2" key="1">
    <citation type="journal article" date="2018" name="J. Microbiol.">
        <title>Baekduia soli gen. nov., sp. nov., a novel bacterium isolated from the soil of Baekdu Mountain and proposal of a novel family name, Baekduiaceae fam. nov.</title>
        <authorList>
            <person name="An D.S."/>
            <person name="Siddiqi M.Z."/>
            <person name="Kim K.H."/>
            <person name="Yu H.S."/>
            <person name="Im W.T."/>
        </authorList>
    </citation>
    <scope>NUCLEOTIDE SEQUENCE [LARGE SCALE GENOMIC DNA]</scope>
    <source>
        <strain evidence="1 2">BR7-21</strain>
    </source>
</reference>
<dbReference type="Proteomes" id="UP000321805">
    <property type="component" value="Chromosome"/>
</dbReference>
<accession>A0A5B8U618</accession>
<name>A0A5B8U618_9ACTN</name>
<dbReference type="AlphaFoldDB" id="A0A5B8U618"/>
<dbReference type="KEGG" id="bsol:FSW04_13985"/>
<dbReference type="OrthoDB" id="1550900at2"/>
<proteinExistence type="predicted"/>
<sequence>MDFPGGDTAAYDRVIERMGLADGKPPAGALFHMAGATDEGFRVVDIWESVDAYRRFAERQIGPLSSAEGFPSPRVSIWEIHNTMSTSPLVAA</sequence>
<evidence type="ECO:0000313" key="1">
    <source>
        <dbReference type="EMBL" id="QEC48569.1"/>
    </source>
</evidence>
<dbReference type="EMBL" id="CP042430">
    <property type="protein sequence ID" value="QEC48569.1"/>
    <property type="molecule type" value="Genomic_DNA"/>
</dbReference>
<evidence type="ECO:0000313" key="2">
    <source>
        <dbReference type="Proteomes" id="UP000321805"/>
    </source>
</evidence>
<keyword evidence="2" id="KW-1185">Reference proteome</keyword>
<organism evidence="1 2">
    <name type="scientific">Baekduia soli</name>
    <dbReference type="NCBI Taxonomy" id="496014"/>
    <lineage>
        <taxon>Bacteria</taxon>
        <taxon>Bacillati</taxon>
        <taxon>Actinomycetota</taxon>
        <taxon>Thermoleophilia</taxon>
        <taxon>Solirubrobacterales</taxon>
        <taxon>Baekduiaceae</taxon>
        <taxon>Baekduia</taxon>
    </lineage>
</organism>